<feature type="domain" description="Aminoglycoside phosphotransferase" evidence="2">
    <location>
        <begin position="87"/>
        <end position="290"/>
    </location>
</feature>
<proteinExistence type="predicted"/>
<dbReference type="InterPro" id="IPR002575">
    <property type="entry name" value="Aminoglycoside_PTrfase"/>
</dbReference>
<evidence type="ECO:0000256" key="1">
    <source>
        <dbReference type="SAM" id="MobiDB-lite"/>
    </source>
</evidence>
<sequence>MDSKIPFLSDTLDRHQSWTHLQTIIPNLRRVTAAMLIRHKPGRRALIEYQLETSDGPLSILGKIRAKGTDWHSYNIQQALWNAGWAADSLDRCSVPEPLGVIPDWHMGLQRRVPGVPVTEILPTAAGIPLARRIAALARKLHHTPIPTPKNHTLTDELRILHDRLPLVADQHPQLRSRLTTLLQTCDTLAAPLLPRPPAPSPTHLTHPPTSPSPHSPALIHRDFYPDQILVDRDRLWLVDLDLCCQGDPALDIGNFIAHLTEQSLRETGDPATMSAQETAFRDAYIQAAEGFHENHLRRAIAHYTLLSLVRHIHISTRIPSRRHLTAAMLTLCETRLQPLREP</sequence>
<reference evidence="3" key="1">
    <citation type="submission" date="2014-11" db="EMBL/GenBank/DDBJ databases">
        <authorList>
            <person name="Malar M.C."/>
            <person name="Sen D."/>
            <person name="Tripathy S."/>
        </authorList>
    </citation>
    <scope>NUCLEOTIDE SEQUENCE</scope>
    <source>
        <strain evidence="3">BDU141951</strain>
    </source>
</reference>
<dbReference type="Gene3D" id="3.90.1200.10">
    <property type="match status" value="1"/>
</dbReference>
<gene>
    <name evidence="3" type="ORF">QQ91_013540</name>
</gene>
<dbReference type="AlphaFoldDB" id="A0A0C1YH19"/>
<evidence type="ECO:0000313" key="3">
    <source>
        <dbReference type="EMBL" id="NEV68135.1"/>
    </source>
</evidence>
<dbReference type="EMBL" id="JTHE02000003">
    <property type="protein sequence ID" value="NEV68135.1"/>
    <property type="molecule type" value="Genomic_DNA"/>
</dbReference>
<reference evidence="3" key="3">
    <citation type="submission" date="2020-02" db="EMBL/GenBank/DDBJ databases">
        <authorList>
            <person name="Sarangi A.N."/>
            <person name="Ghosh S."/>
            <person name="Mukherjee M."/>
            <person name="Tripathy S."/>
        </authorList>
    </citation>
    <scope>NUCLEOTIDE SEQUENCE</scope>
    <source>
        <strain evidence="3">BDU141951</strain>
    </source>
</reference>
<accession>A0A0C1YH19</accession>
<dbReference type="SUPFAM" id="SSF56112">
    <property type="entry name" value="Protein kinase-like (PK-like)"/>
    <property type="match status" value="1"/>
</dbReference>
<protein>
    <submittedName>
        <fullName evidence="3">Phosphotransferase</fullName>
    </submittedName>
</protein>
<dbReference type="InterPro" id="IPR011009">
    <property type="entry name" value="Kinase-like_dom_sf"/>
</dbReference>
<feature type="region of interest" description="Disordered" evidence="1">
    <location>
        <begin position="193"/>
        <end position="218"/>
    </location>
</feature>
<organism evidence="3">
    <name type="scientific">Lyngbya confervoides BDU141951</name>
    <dbReference type="NCBI Taxonomy" id="1574623"/>
    <lineage>
        <taxon>Bacteria</taxon>
        <taxon>Bacillati</taxon>
        <taxon>Cyanobacteriota</taxon>
        <taxon>Cyanophyceae</taxon>
        <taxon>Oscillatoriophycideae</taxon>
        <taxon>Oscillatoriales</taxon>
        <taxon>Microcoleaceae</taxon>
        <taxon>Lyngbya</taxon>
    </lineage>
</organism>
<name>A0A0C1YH19_9CYAN</name>
<reference evidence="3" key="2">
    <citation type="journal article" date="2015" name="Genome Announc.">
        <title>Draft Genome Sequence of Filamentous Marine Cyanobacterium Lyngbya confervoides Strain BDU141951.</title>
        <authorList>
            <person name="Chandrababunaidu M.M."/>
            <person name="Sen D."/>
            <person name="Tripathy S."/>
        </authorList>
    </citation>
    <scope>NUCLEOTIDE SEQUENCE</scope>
    <source>
        <strain evidence="3">BDU141951</strain>
    </source>
</reference>
<comment type="caution">
    <text evidence="3">The sequence shown here is derived from an EMBL/GenBank/DDBJ whole genome shotgun (WGS) entry which is preliminary data.</text>
</comment>
<dbReference type="Pfam" id="PF01636">
    <property type="entry name" value="APH"/>
    <property type="match status" value="1"/>
</dbReference>
<evidence type="ECO:0000259" key="2">
    <source>
        <dbReference type="Pfam" id="PF01636"/>
    </source>
</evidence>